<reference evidence="2" key="1">
    <citation type="submission" date="2017-12" db="EMBL/GenBank/DDBJ databases">
        <title>FDA dAtabase for Regulatory Grade micrObial Sequences (FDA-ARGOS): Supporting development and validation of Infectious Disease Dx tests.</title>
        <authorList>
            <person name="Hoffmann M."/>
            <person name="Allard M."/>
            <person name="Evans P."/>
            <person name="Brown E."/>
            <person name="Tallon L."/>
            <person name="Sadzewicz L."/>
            <person name="Sengamalay N."/>
            <person name="Ott S."/>
            <person name="Godinez A."/>
            <person name="Nagaraj S."/>
            <person name="Vavikolanu K."/>
            <person name="Aluvathingal J."/>
            <person name="Nadendla S."/>
            <person name="Sichtig H."/>
        </authorList>
    </citation>
    <scope>NUCLEOTIDE SEQUENCE [LARGE SCALE GENOMIC DNA]</scope>
    <source>
        <strain evidence="2">FDAARGOS_129</strain>
    </source>
</reference>
<dbReference type="AlphaFoldDB" id="A0A2L1VM29"/>
<name>A0A2L1VM29_ACINO</name>
<protein>
    <recommendedName>
        <fullName evidence="3">Abi-like protein</fullName>
    </recommendedName>
</protein>
<dbReference type="EMBL" id="CP014019">
    <property type="protein sequence ID" value="AVF46215.1"/>
    <property type="molecule type" value="Genomic_DNA"/>
</dbReference>
<sequence>MSILDRGARWLVCLTISTTYDCIHICNFYILGDLMAESQVSFTYLNDGNDIIDSLSKQRFFTYLKKSSFKKNYAFDLYLYNSRLSKSLLFPLQVFEVCLRNAINNFFIKEFCLDWAIDSNFRKILNSHSLAALDKAIERAKSSNNDDIVAVITLDFWSNLFRSDYDRSLWQKNIHNVFGEKVTRKLIQKDVAEINKLRNRIAHHEPILDLNLSLVYKKIIELIQLISADTAKWTNHFTTFHDVIRTKPSMNGGQKPLFSEKYDSDFCIVDENTFLSELPRNRFLICKRKDIEFICEKSDIALYIYDSAKDSNEIIVDLTTIKLSTIIQLDEKSNKNFHLCSSTESFRTSNILFNKKYIDFILVQDKKGILGVIKKPHII</sequence>
<evidence type="ECO:0000313" key="2">
    <source>
        <dbReference type="Proteomes" id="UP000237921"/>
    </source>
</evidence>
<accession>A0A2L1VM29</accession>
<gene>
    <name evidence="1" type="ORF">AL533_18600</name>
</gene>
<evidence type="ECO:0000313" key="1">
    <source>
        <dbReference type="EMBL" id="AVF46215.1"/>
    </source>
</evidence>
<proteinExistence type="predicted"/>
<organism evidence="1 2">
    <name type="scientific">Acinetobacter nosocomialis</name>
    <dbReference type="NCBI Taxonomy" id="106654"/>
    <lineage>
        <taxon>Bacteria</taxon>
        <taxon>Pseudomonadati</taxon>
        <taxon>Pseudomonadota</taxon>
        <taxon>Gammaproteobacteria</taxon>
        <taxon>Moraxellales</taxon>
        <taxon>Moraxellaceae</taxon>
        <taxon>Acinetobacter</taxon>
        <taxon>Acinetobacter calcoaceticus/baumannii complex</taxon>
    </lineage>
</organism>
<dbReference type="Proteomes" id="UP000237921">
    <property type="component" value="Chromosome"/>
</dbReference>
<evidence type="ECO:0008006" key="3">
    <source>
        <dbReference type="Google" id="ProtNLM"/>
    </source>
</evidence>